<gene>
    <name evidence="13" type="ORF">MHI_LOCUS237959</name>
</gene>
<evidence type="ECO:0000256" key="3">
    <source>
        <dbReference type="ARBA" id="ARBA00022516"/>
    </source>
</evidence>
<keyword evidence="10" id="KW-0560">Oxidoreductase</keyword>
<sequence>MDIMNVETSKHNVDEKLNKNSIEGFYANAGILVTGATGFVGKGILEKLMRLCPSIGAIFLLIRSKKDQTIEQRFKKAKHPSVLSKVRLVQGDVTLPDLGLSQDDRITLIENVNIVFHIAATVKFNEPLDVAVNINTAGTARIIQLCKQLKHVISVVYVSTAYSNAHLSEIEEKVYTSTIKPSLMIDICKKGDKTLIDLLEENILKIYPNTYTFSKNLAEQIVSSSSDSLPVTIVRPSIIGPSIEDPCPGWLDNVFGVTNIFITVGMGIVKVIPANKNAFVDIIPMDFVIDTIICAAWHTNLHPNNEVKVYNCTNNAYPLKWGEMINFMVQHNREMPMNSVLWYPCCFLIANTYIYNTLHIFLHILPAFVIDVFLKLSGRKPIMMQGSKIFTNLVTNAQYFSMHEWTFHRDNVSKMMLDVETLKDSERQIVKLNRVVDWKRYIDIYMAGIKKFILKEKSKSIDASRQRLS</sequence>
<name>A0A6V7GYL7_9HYME</name>
<dbReference type="Proteomes" id="UP000752696">
    <property type="component" value="Unassembled WGS sequence"/>
</dbReference>
<dbReference type="CDD" id="cd09071">
    <property type="entry name" value="FAR_C"/>
    <property type="match status" value="1"/>
</dbReference>
<dbReference type="CDD" id="cd05236">
    <property type="entry name" value="FAR-N_SDR_e"/>
    <property type="match status" value="1"/>
</dbReference>
<keyword evidence="5 10" id="KW-0521">NADP</keyword>
<dbReference type="PANTHER" id="PTHR11011">
    <property type="entry name" value="MALE STERILITY PROTEIN 2-RELATED"/>
    <property type="match status" value="1"/>
</dbReference>
<keyword evidence="4" id="KW-0812">Transmembrane</keyword>
<feature type="domain" description="Fatty acyl-CoA reductase C-terminal" evidence="11">
    <location>
        <begin position="362"/>
        <end position="456"/>
    </location>
</feature>
<keyword evidence="3 10" id="KW-0444">Lipid biosynthesis</keyword>
<keyword evidence="6" id="KW-1133">Transmembrane helix</keyword>
<evidence type="ECO:0000256" key="5">
    <source>
        <dbReference type="ARBA" id="ARBA00022857"/>
    </source>
</evidence>
<evidence type="ECO:0000256" key="8">
    <source>
        <dbReference type="ARBA" id="ARBA00023136"/>
    </source>
</evidence>
<dbReference type="SUPFAM" id="SSF51735">
    <property type="entry name" value="NAD(P)-binding Rossmann-fold domains"/>
    <property type="match status" value="1"/>
</dbReference>
<dbReference type="GO" id="GO:0080019">
    <property type="term" value="F:alcohol-forming very long-chain fatty acyl-CoA reductase activity"/>
    <property type="evidence" value="ECO:0007669"/>
    <property type="project" value="InterPro"/>
</dbReference>
<dbReference type="PANTHER" id="PTHR11011:SF107">
    <property type="entry name" value="FATTY ACYL-COA REDUCTASE"/>
    <property type="match status" value="1"/>
</dbReference>
<dbReference type="FunFam" id="3.40.50.720:FF:000143">
    <property type="entry name" value="Fatty acyl-CoA reductase"/>
    <property type="match status" value="1"/>
</dbReference>
<dbReference type="GO" id="GO:0016020">
    <property type="term" value="C:membrane"/>
    <property type="evidence" value="ECO:0007669"/>
    <property type="project" value="UniProtKB-SubCell"/>
</dbReference>
<reference evidence="13" key="1">
    <citation type="submission" date="2020-07" db="EMBL/GenBank/DDBJ databases">
        <authorList>
            <person name="Nazaruddin N."/>
        </authorList>
    </citation>
    <scope>NUCLEOTIDE SEQUENCE</scope>
</reference>
<keyword evidence="14" id="KW-1185">Reference proteome</keyword>
<evidence type="ECO:0000256" key="10">
    <source>
        <dbReference type="RuleBase" id="RU363097"/>
    </source>
</evidence>
<organism evidence="13 14">
    <name type="scientific">Heterotrigona itama</name>
    <dbReference type="NCBI Taxonomy" id="395501"/>
    <lineage>
        <taxon>Eukaryota</taxon>
        <taxon>Metazoa</taxon>
        <taxon>Ecdysozoa</taxon>
        <taxon>Arthropoda</taxon>
        <taxon>Hexapoda</taxon>
        <taxon>Insecta</taxon>
        <taxon>Pterygota</taxon>
        <taxon>Neoptera</taxon>
        <taxon>Endopterygota</taxon>
        <taxon>Hymenoptera</taxon>
        <taxon>Apocrita</taxon>
        <taxon>Aculeata</taxon>
        <taxon>Apoidea</taxon>
        <taxon>Anthophila</taxon>
        <taxon>Apidae</taxon>
        <taxon>Heterotrigona</taxon>
    </lineage>
</organism>
<proteinExistence type="inferred from homology"/>
<evidence type="ECO:0000259" key="11">
    <source>
        <dbReference type="Pfam" id="PF03015"/>
    </source>
</evidence>
<dbReference type="InterPro" id="IPR033640">
    <property type="entry name" value="FAR_C"/>
</dbReference>
<dbReference type="EMBL" id="CAJDYZ010004422">
    <property type="protein sequence ID" value="CAD1471397.1"/>
    <property type="molecule type" value="Genomic_DNA"/>
</dbReference>
<comment type="subcellular location">
    <subcellularLocation>
        <location evidence="1">Membrane</location>
        <topology evidence="1">Multi-pass membrane protein</topology>
    </subcellularLocation>
</comment>
<dbReference type="Pfam" id="PF03015">
    <property type="entry name" value="Sterile"/>
    <property type="match status" value="1"/>
</dbReference>
<comment type="similarity">
    <text evidence="2 10">Belongs to the fatty acyl-CoA reductase family.</text>
</comment>
<dbReference type="GO" id="GO:0035336">
    <property type="term" value="P:long-chain fatty-acyl-CoA metabolic process"/>
    <property type="evidence" value="ECO:0007669"/>
    <property type="project" value="TreeGrafter"/>
</dbReference>
<dbReference type="EC" id="1.2.1.84" evidence="10"/>
<evidence type="ECO:0000256" key="9">
    <source>
        <dbReference type="ARBA" id="ARBA00052530"/>
    </source>
</evidence>
<dbReference type="GO" id="GO:0005777">
    <property type="term" value="C:peroxisome"/>
    <property type="evidence" value="ECO:0007669"/>
    <property type="project" value="TreeGrafter"/>
</dbReference>
<dbReference type="InterPro" id="IPR013120">
    <property type="entry name" value="FAR_NAD-bd"/>
</dbReference>
<comment type="caution">
    <text evidence="13">The sequence shown here is derived from an EMBL/GenBank/DDBJ whole genome shotgun (WGS) entry which is preliminary data.</text>
</comment>
<dbReference type="OrthoDB" id="429813at2759"/>
<evidence type="ECO:0000259" key="12">
    <source>
        <dbReference type="Pfam" id="PF07993"/>
    </source>
</evidence>
<dbReference type="InterPro" id="IPR036291">
    <property type="entry name" value="NAD(P)-bd_dom_sf"/>
</dbReference>
<evidence type="ECO:0000256" key="4">
    <source>
        <dbReference type="ARBA" id="ARBA00022692"/>
    </source>
</evidence>
<evidence type="ECO:0000313" key="14">
    <source>
        <dbReference type="Proteomes" id="UP000752696"/>
    </source>
</evidence>
<keyword evidence="8" id="KW-0472">Membrane</keyword>
<comment type="function">
    <text evidence="10">Catalyzes the reduction of fatty acyl-CoA to fatty alcohols.</text>
</comment>
<keyword evidence="7 10" id="KW-0443">Lipid metabolism</keyword>
<dbReference type="Gene3D" id="3.40.50.720">
    <property type="entry name" value="NAD(P)-binding Rossmann-like Domain"/>
    <property type="match status" value="1"/>
</dbReference>
<dbReference type="InterPro" id="IPR026055">
    <property type="entry name" value="FAR"/>
</dbReference>
<feature type="non-terminal residue" evidence="13">
    <location>
        <position position="1"/>
    </location>
</feature>
<evidence type="ECO:0000256" key="6">
    <source>
        <dbReference type="ARBA" id="ARBA00022989"/>
    </source>
</evidence>
<accession>A0A6V7GYL7</accession>
<protein>
    <recommendedName>
        <fullName evidence="10">Fatty acyl-CoA reductase</fullName>
        <ecNumber evidence="10">1.2.1.84</ecNumber>
    </recommendedName>
</protein>
<dbReference type="GO" id="GO:0102965">
    <property type="term" value="F:alcohol-forming long-chain fatty acyl-CoA reductase activity"/>
    <property type="evidence" value="ECO:0007669"/>
    <property type="project" value="UniProtKB-EC"/>
</dbReference>
<evidence type="ECO:0000256" key="1">
    <source>
        <dbReference type="ARBA" id="ARBA00004141"/>
    </source>
</evidence>
<dbReference type="Pfam" id="PF07993">
    <property type="entry name" value="NAD_binding_4"/>
    <property type="match status" value="1"/>
</dbReference>
<evidence type="ECO:0000313" key="13">
    <source>
        <dbReference type="EMBL" id="CAD1471397.1"/>
    </source>
</evidence>
<evidence type="ECO:0000256" key="2">
    <source>
        <dbReference type="ARBA" id="ARBA00005928"/>
    </source>
</evidence>
<feature type="domain" description="Thioester reductase (TE)" evidence="12">
    <location>
        <begin position="33"/>
        <end position="292"/>
    </location>
</feature>
<comment type="catalytic activity">
    <reaction evidence="9 10">
        <text>a long-chain fatty acyl-CoA + 2 NADPH + 2 H(+) = a long-chain primary fatty alcohol + 2 NADP(+) + CoA</text>
        <dbReference type="Rhea" id="RHEA:52716"/>
        <dbReference type="ChEBI" id="CHEBI:15378"/>
        <dbReference type="ChEBI" id="CHEBI:57287"/>
        <dbReference type="ChEBI" id="CHEBI:57783"/>
        <dbReference type="ChEBI" id="CHEBI:58349"/>
        <dbReference type="ChEBI" id="CHEBI:77396"/>
        <dbReference type="ChEBI" id="CHEBI:83139"/>
        <dbReference type="EC" id="1.2.1.84"/>
    </reaction>
</comment>
<evidence type="ECO:0000256" key="7">
    <source>
        <dbReference type="ARBA" id="ARBA00023098"/>
    </source>
</evidence>
<dbReference type="AlphaFoldDB" id="A0A6V7GYL7"/>